<evidence type="ECO:0000256" key="9">
    <source>
        <dbReference type="ARBA" id="ARBA00023128"/>
    </source>
</evidence>
<dbReference type="Pfam" id="PF02939">
    <property type="entry name" value="UcrQ"/>
    <property type="match status" value="1"/>
</dbReference>
<keyword evidence="4 11" id="KW-0679">Respiratory chain</keyword>
<evidence type="ECO:0000256" key="7">
    <source>
        <dbReference type="ARBA" id="ARBA00022982"/>
    </source>
</evidence>
<keyword evidence="7 11" id="KW-0249">Electron transport</keyword>
<dbReference type="PANTHER" id="PTHR12119:SF2">
    <property type="entry name" value="CYTOCHROME B-C1 COMPLEX SUBUNIT 8"/>
    <property type="match status" value="1"/>
</dbReference>
<keyword evidence="3 11" id="KW-0813">Transport</keyword>
<evidence type="ECO:0000256" key="6">
    <source>
        <dbReference type="ARBA" id="ARBA00022792"/>
    </source>
</evidence>
<protein>
    <recommendedName>
        <fullName evidence="11">Cytochrome b-c1 complex subunit 8</fullName>
    </recommendedName>
    <alternativeName>
        <fullName evidence="11">Complex III subunit 8</fullName>
    </alternativeName>
</protein>
<keyword evidence="9 11" id="KW-0496">Mitochondrion</keyword>
<dbReference type="SUPFAM" id="SSF81508">
    <property type="entry name" value="Ubiquinone-binding protein QP-C of cytochrome bc1 complex (Ubiquinol-cytochrome c reductase)"/>
    <property type="match status" value="1"/>
</dbReference>
<evidence type="ECO:0000256" key="4">
    <source>
        <dbReference type="ARBA" id="ARBA00022660"/>
    </source>
</evidence>
<dbReference type="OrthoDB" id="6683853at2759"/>
<comment type="subunit">
    <text evidence="11">Component of the ubiquinol-cytochrome c oxidoreductase (cytochrome b-c1 complex, complex III, CIII), a multisubunit enzyme composed of 3 respiratory subunits cytochrome b, cytochrome c1 and Rieske protein, 2 core protein subunits, and additional low-molecular weight protein subunits. The complex exists as an obligatory dimer and forms supercomplexes (SCs) in the inner mitochondrial membrane with cytochrome c oxidase (complex IV, CIV).</text>
</comment>
<dbReference type="FunCoup" id="A0A1Y2AZZ5">
    <property type="interactions" value="118"/>
</dbReference>
<keyword evidence="5" id="KW-0812">Transmembrane</keyword>
<organism evidence="12 13">
    <name type="scientific">Naematelia encephala</name>
    <dbReference type="NCBI Taxonomy" id="71784"/>
    <lineage>
        <taxon>Eukaryota</taxon>
        <taxon>Fungi</taxon>
        <taxon>Dikarya</taxon>
        <taxon>Basidiomycota</taxon>
        <taxon>Agaricomycotina</taxon>
        <taxon>Tremellomycetes</taxon>
        <taxon>Tremellales</taxon>
        <taxon>Naemateliaceae</taxon>
        <taxon>Naematelia</taxon>
    </lineage>
</organism>
<dbReference type="EMBL" id="MCFC01000034">
    <property type="protein sequence ID" value="ORY28056.1"/>
    <property type="molecule type" value="Genomic_DNA"/>
</dbReference>
<evidence type="ECO:0000256" key="3">
    <source>
        <dbReference type="ARBA" id="ARBA00022448"/>
    </source>
</evidence>
<evidence type="ECO:0000256" key="5">
    <source>
        <dbReference type="ARBA" id="ARBA00022692"/>
    </source>
</evidence>
<dbReference type="AlphaFoldDB" id="A0A1Y2AZZ5"/>
<name>A0A1Y2AZZ5_9TREE</name>
<dbReference type="InterPro" id="IPR036642">
    <property type="entry name" value="Cyt_bc1_su8_sf"/>
</dbReference>
<dbReference type="GO" id="GO:0045275">
    <property type="term" value="C:respiratory chain complex III"/>
    <property type="evidence" value="ECO:0007669"/>
    <property type="project" value="UniProtKB-UniRule"/>
</dbReference>
<sequence length="103" mass="11586">MRPSQVALSGMPSGKTWQGWWGDLGGAKQKGIVTYTLSPYQQRAFKGVITGWILNGSTRLLAQVPYWIVPFGIAYSTYLWGKSTYEYNNSKEGHHKLAQEHAH</sequence>
<dbReference type="GO" id="GO:0006122">
    <property type="term" value="P:mitochondrial electron transport, ubiquinol to cytochrome c"/>
    <property type="evidence" value="ECO:0007669"/>
    <property type="project" value="UniProtKB-UniRule"/>
</dbReference>
<keyword evidence="6 11" id="KW-0999">Mitochondrion inner membrane</keyword>
<dbReference type="STRING" id="71784.A0A1Y2AZZ5"/>
<evidence type="ECO:0000256" key="2">
    <source>
        <dbReference type="ARBA" id="ARBA00007668"/>
    </source>
</evidence>
<dbReference type="Proteomes" id="UP000193986">
    <property type="component" value="Unassembled WGS sequence"/>
</dbReference>
<dbReference type="PANTHER" id="PTHR12119">
    <property type="entry name" value="UBIQUINOL-CYTOCHROME C REDUCTASE COMPLEX UBIQUINONE-BINDING PROTEIN QP-C"/>
    <property type="match status" value="1"/>
</dbReference>
<comment type="subcellular location">
    <subcellularLocation>
        <location evidence="1 11">Mitochondrion inner membrane</location>
        <topology evidence="1 11">Single-pass membrane protein</topology>
    </subcellularLocation>
</comment>
<dbReference type="InterPro" id="IPR004205">
    <property type="entry name" value="Cyt_bc1_su8"/>
</dbReference>
<evidence type="ECO:0000313" key="13">
    <source>
        <dbReference type="Proteomes" id="UP000193986"/>
    </source>
</evidence>
<dbReference type="FunFam" id="1.20.5.210:FF:000001">
    <property type="entry name" value="Cytochrome b-c1 complex subunit 8"/>
    <property type="match status" value="1"/>
</dbReference>
<keyword evidence="10" id="KW-0472">Membrane</keyword>
<comment type="caution">
    <text evidence="12">The sequence shown here is derived from an EMBL/GenBank/DDBJ whole genome shotgun (WGS) entry which is preliminary data.</text>
</comment>
<dbReference type="Gene3D" id="1.20.5.210">
    <property type="entry name" value="Cytochrome b-c1 complex subunit 8"/>
    <property type="match status" value="1"/>
</dbReference>
<evidence type="ECO:0000256" key="8">
    <source>
        <dbReference type="ARBA" id="ARBA00022989"/>
    </source>
</evidence>
<keyword evidence="8" id="KW-1133">Transmembrane helix</keyword>
<comment type="function">
    <text evidence="11">Component of the ubiquinol-cytochrome c oxidoreductase, a multisubunit transmembrane complex that is part of the mitochondrial electron transport chain which drives oxidative phosphorylation. The complex plays an important role in the uptake of multiple carbon sources present in different host niches.</text>
</comment>
<comment type="similarity">
    <text evidence="2 11">Belongs to the UQCRQ/QCR8 family.</text>
</comment>
<evidence type="ECO:0000256" key="10">
    <source>
        <dbReference type="ARBA" id="ARBA00023136"/>
    </source>
</evidence>
<keyword evidence="13" id="KW-1185">Reference proteome</keyword>
<dbReference type="InParanoid" id="A0A1Y2AZZ5"/>
<proteinExistence type="inferred from homology"/>
<evidence type="ECO:0000256" key="1">
    <source>
        <dbReference type="ARBA" id="ARBA00004434"/>
    </source>
</evidence>
<reference evidence="12 13" key="1">
    <citation type="submission" date="2016-07" db="EMBL/GenBank/DDBJ databases">
        <title>Pervasive Adenine N6-methylation of Active Genes in Fungi.</title>
        <authorList>
            <consortium name="DOE Joint Genome Institute"/>
            <person name="Mondo S.J."/>
            <person name="Dannebaum R.O."/>
            <person name="Kuo R.C."/>
            <person name="Labutti K."/>
            <person name="Haridas S."/>
            <person name="Kuo A."/>
            <person name="Salamov A."/>
            <person name="Ahrendt S.R."/>
            <person name="Lipzen A."/>
            <person name="Sullivan W."/>
            <person name="Andreopoulos W.B."/>
            <person name="Clum A."/>
            <person name="Lindquist E."/>
            <person name="Daum C."/>
            <person name="Ramamoorthy G.K."/>
            <person name="Gryganskyi A."/>
            <person name="Culley D."/>
            <person name="Magnuson J.K."/>
            <person name="James T.Y."/>
            <person name="O'Malley M.A."/>
            <person name="Stajich J.E."/>
            <person name="Spatafora J.W."/>
            <person name="Visel A."/>
            <person name="Grigoriev I.V."/>
        </authorList>
    </citation>
    <scope>NUCLEOTIDE SEQUENCE [LARGE SCALE GENOMIC DNA]</scope>
    <source>
        <strain evidence="12 13">68-887.2</strain>
    </source>
</reference>
<accession>A0A1Y2AZZ5</accession>
<evidence type="ECO:0000256" key="11">
    <source>
        <dbReference type="RuleBase" id="RU368118"/>
    </source>
</evidence>
<evidence type="ECO:0000313" key="12">
    <source>
        <dbReference type="EMBL" id="ORY28056.1"/>
    </source>
</evidence>
<dbReference type="GO" id="GO:0005743">
    <property type="term" value="C:mitochondrial inner membrane"/>
    <property type="evidence" value="ECO:0007669"/>
    <property type="project" value="UniProtKB-SubCell"/>
</dbReference>
<gene>
    <name evidence="12" type="ORF">BCR39DRAFT_536448</name>
</gene>